<dbReference type="EMBL" id="JABSTR010000001">
    <property type="protein sequence ID" value="KAH9359533.1"/>
    <property type="molecule type" value="Genomic_DNA"/>
</dbReference>
<dbReference type="VEuPathDB" id="VectorBase:HLOH_041424"/>
<proteinExistence type="predicted"/>
<keyword evidence="2" id="KW-1185">Reference proteome</keyword>
<evidence type="ECO:0000313" key="2">
    <source>
        <dbReference type="Proteomes" id="UP000821853"/>
    </source>
</evidence>
<dbReference type="AlphaFoldDB" id="A0A9J6F986"/>
<dbReference type="Proteomes" id="UP000821853">
    <property type="component" value="Chromosome 1"/>
</dbReference>
<gene>
    <name evidence="1" type="ORF">HPB48_000475</name>
</gene>
<evidence type="ECO:0000313" key="1">
    <source>
        <dbReference type="EMBL" id="KAH9359533.1"/>
    </source>
</evidence>
<accession>A0A9J6F986</accession>
<comment type="caution">
    <text evidence="1">The sequence shown here is derived from an EMBL/GenBank/DDBJ whole genome shotgun (WGS) entry which is preliminary data.</text>
</comment>
<organism evidence="1 2">
    <name type="scientific">Haemaphysalis longicornis</name>
    <name type="common">Bush tick</name>
    <dbReference type="NCBI Taxonomy" id="44386"/>
    <lineage>
        <taxon>Eukaryota</taxon>
        <taxon>Metazoa</taxon>
        <taxon>Ecdysozoa</taxon>
        <taxon>Arthropoda</taxon>
        <taxon>Chelicerata</taxon>
        <taxon>Arachnida</taxon>
        <taxon>Acari</taxon>
        <taxon>Parasitiformes</taxon>
        <taxon>Ixodida</taxon>
        <taxon>Ixodoidea</taxon>
        <taxon>Ixodidae</taxon>
        <taxon>Haemaphysalinae</taxon>
        <taxon>Haemaphysalis</taxon>
    </lineage>
</organism>
<sequence>MMSWDCPVYREEIEQERRGSSLALAKMTSITENVVPNSQMELNILQVTLARPYKANQSIN</sequence>
<protein>
    <submittedName>
        <fullName evidence="1">Uncharacterized protein</fullName>
    </submittedName>
</protein>
<reference evidence="1 2" key="1">
    <citation type="journal article" date="2020" name="Cell">
        <title>Large-Scale Comparative Analyses of Tick Genomes Elucidate Their Genetic Diversity and Vector Capacities.</title>
        <authorList>
            <consortium name="Tick Genome and Microbiome Consortium (TIGMIC)"/>
            <person name="Jia N."/>
            <person name="Wang J."/>
            <person name="Shi W."/>
            <person name="Du L."/>
            <person name="Sun Y."/>
            <person name="Zhan W."/>
            <person name="Jiang J.F."/>
            <person name="Wang Q."/>
            <person name="Zhang B."/>
            <person name="Ji P."/>
            <person name="Bell-Sakyi L."/>
            <person name="Cui X.M."/>
            <person name="Yuan T.T."/>
            <person name="Jiang B.G."/>
            <person name="Yang W.F."/>
            <person name="Lam T.T."/>
            <person name="Chang Q.C."/>
            <person name="Ding S.J."/>
            <person name="Wang X.J."/>
            <person name="Zhu J.G."/>
            <person name="Ruan X.D."/>
            <person name="Zhao L."/>
            <person name="Wei J.T."/>
            <person name="Ye R.Z."/>
            <person name="Que T.C."/>
            <person name="Du C.H."/>
            <person name="Zhou Y.H."/>
            <person name="Cheng J.X."/>
            <person name="Dai P.F."/>
            <person name="Guo W.B."/>
            <person name="Han X.H."/>
            <person name="Huang E.J."/>
            <person name="Li L.F."/>
            <person name="Wei W."/>
            <person name="Gao Y.C."/>
            <person name="Liu J.Z."/>
            <person name="Shao H.Z."/>
            <person name="Wang X."/>
            <person name="Wang C.C."/>
            <person name="Yang T.C."/>
            <person name="Huo Q.B."/>
            <person name="Li W."/>
            <person name="Chen H.Y."/>
            <person name="Chen S.E."/>
            <person name="Zhou L.G."/>
            <person name="Ni X.B."/>
            <person name="Tian J.H."/>
            <person name="Sheng Y."/>
            <person name="Liu T."/>
            <person name="Pan Y.S."/>
            <person name="Xia L.Y."/>
            <person name="Li J."/>
            <person name="Zhao F."/>
            <person name="Cao W.C."/>
        </authorList>
    </citation>
    <scope>NUCLEOTIDE SEQUENCE [LARGE SCALE GENOMIC DNA]</scope>
    <source>
        <strain evidence="1">HaeL-2018</strain>
    </source>
</reference>
<name>A0A9J6F986_HAELO</name>